<protein>
    <submittedName>
        <fullName evidence="8">Aminotran_1_2 domain-containing protein</fullName>
    </submittedName>
</protein>
<organism evidence="7 8">
    <name type="scientific">Parastrongyloides trichosuri</name>
    <name type="common">Possum-specific nematode worm</name>
    <dbReference type="NCBI Taxonomy" id="131310"/>
    <lineage>
        <taxon>Eukaryota</taxon>
        <taxon>Metazoa</taxon>
        <taxon>Ecdysozoa</taxon>
        <taxon>Nematoda</taxon>
        <taxon>Chromadorea</taxon>
        <taxon>Rhabditida</taxon>
        <taxon>Tylenchina</taxon>
        <taxon>Panagrolaimomorpha</taxon>
        <taxon>Strongyloidoidea</taxon>
        <taxon>Strongyloididae</taxon>
        <taxon>Parastrongyloides</taxon>
    </lineage>
</organism>
<comment type="similarity">
    <text evidence="2">Belongs to the class-II pyridoxal-phosphate-dependent aminotransferase family.</text>
</comment>
<evidence type="ECO:0000256" key="2">
    <source>
        <dbReference type="ARBA" id="ARBA00008392"/>
    </source>
</evidence>
<dbReference type="Proteomes" id="UP000038045">
    <property type="component" value="Unplaced"/>
</dbReference>
<evidence type="ECO:0000313" key="8">
    <source>
        <dbReference type="WBParaSite" id="PTRK_0001168100.1"/>
    </source>
</evidence>
<accession>A0A0N4ZT50</accession>
<dbReference type="InterPro" id="IPR015424">
    <property type="entry name" value="PyrdxlP-dep_Trfase"/>
</dbReference>
<keyword evidence="7" id="KW-1185">Reference proteome</keyword>
<dbReference type="InterPro" id="IPR011282">
    <property type="entry name" value="2am3keto_CoA_ligase"/>
</dbReference>
<dbReference type="GO" id="GO:0005739">
    <property type="term" value="C:mitochondrion"/>
    <property type="evidence" value="ECO:0007669"/>
    <property type="project" value="TreeGrafter"/>
</dbReference>
<dbReference type="Gene3D" id="3.40.640.10">
    <property type="entry name" value="Type I PLP-dependent aspartate aminotransferase-like (Major domain)"/>
    <property type="match status" value="1"/>
</dbReference>
<dbReference type="SUPFAM" id="SSF53383">
    <property type="entry name" value="PLP-dependent transferases"/>
    <property type="match status" value="1"/>
</dbReference>
<dbReference type="FunFam" id="3.40.640.10:FF:000006">
    <property type="entry name" value="5-aminolevulinate synthase, mitochondrial"/>
    <property type="match status" value="1"/>
</dbReference>
<dbReference type="CDD" id="cd06454">
    <property type="entry name" value="KBL_like"/>
    <property type="match status" value="1"/>
</dbReference>
<dbReference type="WBParaSite" id="PTRK_0001168100.1">
    <property type="protein sequence ID" value="PTRK_0001168100.1"/>
    <property type="gene ID" value="PTRK_0001168100"/>
</dbReference>
<comment type="cofactor">
    <cofactor evidence="1">
        <name>pyridoxal 5'-phosphate</name>
        <dbReference type="ChEBI" id="CHEBI:597326"/>
    </cofactor>
</comment>
<dbReference type="NCBIfam" id="NF005394">
    <property type="entry name" value="PRK06939.1"/>
    <property type="match status" value="1"/>
</dbReference>
<dbReference type="AlphaFoldDB" id="A0A0N4ZT50"/>
<name>A0A0N4ZT50_PARTI</name>
<dbReference type="GO" id="GO:0008890">
    <property type="term" value="F:glycine C-acetyltransferase activity"/>
    <property type="evidence" value="ECO:0007669"/>
    <property type="project" value="InterPro"/>
</dbReference>
<dbReference type="InterPro" id="IPR015422">
    <property type="entry name" value="PyrdxlP-dep_Trfase_small"/>
</dbReference>
<dbReference type="PANTHER" id="PTHR13693">
    <property type="entry name" value="CLASS II AMINOTRANSFERASE/8-AMINO-7-OXONONANOATE SYNTHASE"/>
    <property type="match status" value="1"/>
</dbReference>
<evidence type="ECO:0000259" key="6">
    <source>
        <dbReference type="Pfam" id="PF00155"/>
    </source>
</evidence>
<evidence type="ECO:0000256" key="5">
    <source>
        <dbReference type="ARBA" id="ARBA00023315"/>
    </source>
</evidence>
<dbReference type="STRING" id="131310.A0A0N4ZT50"/>
<keyword evidence="3" id="KW-0808">Transferase</keyword>
<dbReference type="InterPro" id="IPR050087">
    <property type="entry name" value="AON_synthase_class-II"/>
</dbReference>
<proteinExistence type="inferred from homology"/>
<reference evidence="8" key="1">
    <citation type="submission" date="2017-02" db="UniProtKB">
        <authorList>
            <consortium name="WormBaseParasite"/>
        </authorList>
    </citation>
    <scope>IDENTIFICATION</scope>
</reference>
<evidence type="ECO:0000256" key="3">
    <source>
        <dbReference type="ARBA" id="ARBA00022679"/>
    </source>
</evidence>
<dbReference type="GO" id="GO:0030170">
    <property type="term" value="F:pyridoxal phosphate binding"/>
    <property type="evidence" value="ECO:0007669"/>
    <property type="project" value="InterPro"/>
</dbReference>
<keyword evidence="4" id="KW-0663">Pyridoxal phosphate</keyword>
<keyword evidence="5" id="KW-0012">Acyltransferase</keyword>
<sequence length="422" mass="46763">MLNMNRKILSNQFFIVRKFASNANAELRNQLREELQQIKKAGTYKNERIIIGPQGTLIKTQNNNKELLNFCANNYLGLCSHPDVIKAGHDALAKYGAGLASVRFICGTLDIHRQLEQKISKFHQKEDAILYSSCFDANAGIFEVLTSSEDAIVSDELNHASIIDGIRLSKAKRFRYKHLDMNDLEKQLGEIRRDSVRRIIIATDGAYSMDGDIAPLKEICDLADKYNALVFIDECHATGFLGKTGRGTEELSGIGFDRVDIINSTLGKGISGSMGGYTCASSEIINILKQKSRPNLFSNALPPAVVGSALKAFDLLMDTENNFTENLHTNIAHFRNEMKNAGFTILGNPSHPICPILLKDAKLAGDFAEKMLEEGIYVIGFSYPVVPIGQARIRVQIGPHTIDQINQCIEAFKKIGKELKVI</sequence>
<dbReference type="PANTHER" id="PTHR13693:SF102">
    <property type="entry name" value="2-AMINO-3-KETOBUTYRATE COENZYME A LIGASE, MITOCHONDRIAL"/>
    <property type="match status" value="1"/>
</dbReference>
<evidence type="ECO:0000256" key="1">
    <source>
        <dbReference type="ARBA" id="ARBA00001933"/>
    </source>
</evidence>
<dbReference type="Gene3D" id="3.90.1150.10">
    <property type="entry name" value="Aspartate Aminotransferase, domain 1"/>
    <property type="match status" value="1"/>
</dbReference>
<evidence type="ECO:0000313" key="7">
    <source>
        <dbReference type="Proteomes" id="UP000038045"/>
    </source>
</evidence>
<evidence type="ECO:0000256" key="4">
    <source>
        <dbReference type="ARBA" id="ARBA00022898"/>
    </source>
</evidence>
<dbReference type="InterPro" id="IPR015421">
    <property type="entry name" value="PyrdxlP-dep_Trfase_major"/>
</dbReference>
<dbReference type="InterPro" id="IPR004839">
    <property type="entry name" value="Aminotransferase_I/II_large"/>
</dbReference>
<feature type="domain" description="Aminotransferase class I/classII large" evidence="6">
    <location>
        <begin position="66"/>
        <end position="411"/>
    </location>
</feature>
<dbReference type="GO" id="GO:0006567">
    <property type="term" value="P:L-threonine catabolic process"/>
    <property type="evidence" value="ECO:0007669"/>
    <property type="project" value="InterPro"/>
</dbReference>
<dbReference type="NCBIfam" id="TIGR01822">
    <property type="entry name" value="2am3keto_CoA"/>
    <property type="match status" value="1"/>
</dbReference>
<dbReference type="Pfam" id="PF00155">
    <property type="entry name" value="Aminotran_1_2"/>
    <property type="match status" value="1"/>
</dbReference>